<dbReference type="STRING" id="1121449.SAMN02745704_02763"/>
<keyword evidence="2" id="KW-0229">DNA integration</keyword>
<organism evidence="8 9">
    <name type="scientific">Paucidesulfovibrio gracilis DSM 16080</name>
    <dbReference type="NCBI Taxonomy" id="1121449"/>
    <lineage>
        <taxon>Bacteria</taxon>
        <taxon>Pseudomonadati</taxon>
        <taxon>Thermodesulfobacteriota</taxon>
        <taxon>Desulfovibrionia</taxon>
        <taxon>Desulfovibrionales</taxon>
        <taxon>Desulfovibrionaceae</taxon>
        <taxon>Paucidesulfovibrio</taxon>
    </lineage>
</organism>
<dbReference type="GO" id="GO:0003677">
    <property type="term" value="F:DNA binding"/>
    <property type="evidence" value="ECO:0007669"/>
    <property type="project" value="UniProtKB-KW"/>
</dbReference>
<proteinExistence type="inferred from homology"/>
<dbReference type="InterPro" id="IPR050639">
    <property type="entry name" value="SSR_resolvase"/>
</dbReference>
<dbReference type="Pfam" id="PF02796">
    <property type="entry name" value="HTH_7"/>
    <property type="match status" value="1"/>
</dbReference>
<dbReference type="PANTHER" id="PTHR30461">
    <property type="entry name" value="DNA-INVERTASE FROM LAMBDOID PROPHAGE"/>
    <property type="match status" value="1"/>
</dbReference>
<dbReference type="InterPro" id="IPR006120">
    <property type="entry name" value="Resolvase_HTH_dom"/>
</dbReference>
<evidence type="ECO:0000313" key="9">
    <source>
        <dbReference type="Proteomes" id="UP000190027"/>
    </source>
</evidence>
<dbReference type="PANTHER" id="PTHR30461:SF26">
    <property type="entry name" value="RESOLVASE HOMOLOG YNEB"/>
    <property type="match status" value="1"/>
</dbReference>
<dbReference type="PROSITE" id="PS00397">
    <property type="entry name" value="RECOMBINASES_1"/>
    <property type="match status" value="1"/>
</dbReference>
<evidence type="ECO:0000256" key="4">
    <source>
        <dbReference type="ARBA" id="ARBA00023172"/>
    </source>
</evidence>
<dbReference type="RefSeq" id="WP_078718306.1">
    <property type="nucleotide sequence ID" value="NZ_FUYC01000028.1"/>
</dbReference>
<evidence type="ECO:0000256" key="1">
    <source>
        <dbReference type="ARBA" id="ARBA00009913"/>
    </source>
</evidence>
<evidence type="ECO:0000256" key="3">
    <source>
        <dbReference type="ARBA" id="ARBA00023125"/>
    </source>
</evidence>
<dbReference type="AlphaFoldDB" id="A0A1T4Y4I6"/>
<dbReference type="InterPro" id="IPR009057">
    <property type="entry name" value="Homeodomain-like_sf"/>
</dbReference>
<sequence>MPIENTPTRHNIFAYCRVSTLDQNPTMQVDAIKARYPEAIIREEKASATSRDGRPVLELLMQMIGQGDKLVVWKLDRLARNMLDLLKLVEELEAKGASLEVLDQQIDTSTASGKAFLQMLGVFAEFETNLRKERQLAGIAKAKEAGKYKGRPETIDKDEIRRMLSEGSSHAAIAKKLGCSPKTVQRVRKEMAR</sequence>
<evidence type="ECO:0000256" key="2">
    <source>
        <dbReference type="ARBA" id="ARBA00022908"/>
    </source>
</evidence>
<dbReference type="CDD" id="cd03768">
    <property type="entry name" value="SR_ResInv"/>
    <property type="match status" value="1"/>
</dbReference>
<dbReference type="InterPro" id="IPR006119">
    <property type="entry name" value="Resolv_N"/>
</dbReference>
<feature type="domain" description="Resolvase/invertase-type recombinase catalytic" evidence="7">
    <location>
        <begin position="11"/>
        <end position="146"/>
    </location>
</feature>
<gene>
    <name evidence="8" type="ORF">SAMN02745704_02763</name>
</gene>
<feature type="active site" description="O-(5'-phospho-DNA)-serine intermediate" evidence="5 6">
    <location>
        <position position="19"/>
    </location>
</feature>
<dbReference type="OrthoDB" id="9797501at2"/>
<dbReference type="GO" id="GO:0015074">
    <property type="term" value="P:DNA integration"/>
    <property type="evidence" value="ECO:0007669"/>
    <property type="project" value="UniProtKB-KW"/>
</dbReference>
<reference evidence="8 9" key="1">
    <citation type="submission" date="2017-02" db="EMBL/GenBank/DDBJ databases">
        <authorList>
            <person name="Peterson S.W."/>
        </authorList>
    </citation>
    <scope>NUCLEOTIDE SEQUENCE [LARGE SCALE GENOMIC DNA]</scope>
    <source>
        <strain evidence="8 9">DSM 16080</strain>
    </source>
</reference>
<dbReference type="SUPFAM" id="SSF53041">
    <property type="entry name" value="Resolvase-like"/>
    <property type="match status" value="1"/>
</dbReference>
<dbReference type="Proteomes" id="UP000190027">
    <property type="component" value="Unassembled WGS sequence"/>
</dbReference>
<dbReference type="InterPro" id="IPR036162">
    <property type="entry name" value="Resolvase-like_N_sf"/>
</dbReference>
<dbReference type="PROSITE" id="PS51736">
    <property type="entry name" value="RECOMBINASES_3"/>
    <property type="match status" value="1"/>
</dbReference>
<dbReference type="PROSITE" id="PS00398">
    <property type="entry name" value="RECOMBINASES_2"/>
    <property type="match status" value="1"/>
</dbReference>
<dbReference type="InterPro" id="IPR006118">
    <property type="entry name" value="Recombinase_CS"/>
</dbReference>
<keyword evidence="3" id="KW-0238">DNA-binding</keyword>
<accession>A0A1T4Y4I6</accession>
<dbReference type="GO" id="GO:0000150">
    <property type="term" value="F:DNA strand exchange activity"/>
    <property type="evidence" value="ECO:0007669"/>
    <property type="project" value="InterPro"/>
</dbReference>
<dbReference type="SUPFAM" id="SSF46689">
    <property type="entry name" value="Homeodomain-like"/>
    <property type="match status" value="1"/>
</dbReference>
<dbReference type="EMBL" id="FUYC01000028">
    <property type="protein sequence ID" value="SKA96717.1"/>
    <property type="molecule type" value="Genomic_DNA"/>
</dbReference>
<dbReference type="Gene3D" id="1.10.10.60">
    <property type="entry name" value="Homeodomain-like"/>
    <property type="match status" value="1"/>
</dbReference>
<evidence type="ECO:0000256" key="5">
    <source>
        <dbReference type="PIRSR" id="PIRSR606118-50"/>
    </source>
</evidence>
<name>A0A1T4Y4I6_9BACT</name>
<evidence type="ECO:0000256" key="6">
    <source>
        <dbReference type="PROSITE-ProRule" id="PRU10137"/>
    </source>
</evidence>
<keyword evidence="4" id="KW-0233">DNA recombination</keyword>
<dbReference type="Pfam" id="PF00239">
    <property type="entry name" value="Resolvase"/>
    <property type="match status" value="1"/>
</dbReference>
<evidence type="ECO:0000259" key="7">
    <source>
        <dbReference type="PROSITE" id="PS51736"/>
    </source>
</evidence>
<protein>
    <submittedName>
        <fullName evidence="8">Site-specific DNA recombinase</fullName>
    </submittedName>
</protein>
<dbReference type="Gene3D" id="3.40.50.1390">
    <property type="entry name" value="Resolvase, N-terminal catalytic domain"/>
    <property type="match status" value="1"/>
</dbReference>
<evidence type="ECO:0000313" key="8">
    <source>
        <dbReference type="EMBL" id="SKA96717.1"/>
    </source>
</evidence>
<keyword evidence="9" id="KW-1185">Reference proteome</keyword>
<comment type="similarity">
    <text evidence="1">Belongs to the site-specific recombinase resolvase family.</text>
</comment>
<dbReference type="SMART" id="SM00857">
    <property type="entry name" value="Resolvase"/>
    <property type="match status" value="1"/>
</dbReference>